<evidence type="ECO:0000313" key="1">
    <source>
        <dbReference type="EMBL" id="GIY92172.1"/>
    </source>
</evidence>
<comment type="caution">
    <text evidence="1">The sequence shown here is derived from an EMBL/GenBank/DDBJ whole genome shotgun (WGS) entry which is preliminary data.</text>
</comment>
<organism evidence="1 2">
    <name type="scientific">Caerostris extrusa</name>
    <name type="common">Bark spider</name>
    <name type="synonym">Caerostris bankana</name>
    <dbReference type="NCBI Taxonomy" id="172846"/>
    <lineage>
        <taxon>Eukaryota</taxon>
        <taxon>Metazoa</taxon>
        <taxon>Ecdysozoa</taxon>
        <taxon>Arthropoda</taxon>
        <taxon>Chelicerata</taxon>
        <taxon>Arachnida</taxon>
        <taxon>Araneae</taxon>
        <taxon>Araneomorphae</taxon>
        <taxon>Entelegynae</taxon>
        <taxon>Araneoidea</taxon>
        <taxon>Araneidae</taxon>
        <taxon>Caerostris</taxon>
    </lineage>
</organism>
<dbReference type="AlphaFoldDB" id="A0AAV4XAH0"/>
<dbReference type="EMBL" id="BPLR01017510">
    <property type="protein sequence ID" value="GIY92172.1"/>
    <property type="molecule type" value="Genomic_DNA"/>
</dbReference>
<sequence length="65" mass="7856">LISRDVSNQWSEGAVLRRRPIELRHSWKAGLFKERRKCNRGKKLWELGHRCSRIVFRLWIINAVE</sequence>
<feature type="non-terminal residue" evidence="1">
    <location>
        <position position="1"/>
    </location>
</feature>
<evidence type="ECO:0000313" key="2">
    <source>
        <dbReference type="Proteomes" id="UP001054945"/>
    </source>
</evidence>
<reference evidence="1 2" key="1">
    <citation type="submission" date="2021-06" db="EMBL/GenBank/DDBJ databases">
        <title>Caerostris extrusa draft genome.</title>
        <authorList>
            <person name="Kono N."/>
            <person name="Arakawa K."/>
        </authorList>
    </citation>
    <scope>NUCLEOTIDE SEQUENCE [LARGE SCALE GENOMIC DNA]</scope>
</reference>
<accession>A0AAV4XAH0</accession>
<name>A0AAV4XAH0_CAEEX</name>
<proteinExistence type="predicted"/>
<keyword evidence="2" id="KW-1185">Reference proteome</keyword>
<protein>
    <submittedName>
        <fullName evidence="1">Uncharacterized protein</fullName>
    </submittedName>
</protein>
<dbReference type="Proteomes" id="UP001054945">
    <property type="component" value="Unassembled WGS sequence"/>
</dbReference>
<gene>
    <name evidence="1" type="ORF">CEXT_507711</name>
</gene>